<feature type="transmembrane region" description="Helical" evidence="1">
    <location>
        <begin position="81"/>
        <end position="99"/>
    </location>
</feature>
<keyword evidence="1" id="KW-1133">Transmembrane helix</keyword>
<dbReference type="Pfam" id="PF05437">
    <property type="entry name" value="AzlD"/>
    <property type="match status" value="1"/>
</dbReference>
<organism evidence="2 3">
    <name type="scientific">Belnapia mucosa</name>
    <dbReference type="NCBI Taxonomy" id="2804532"/>
    <lineage>
        <taxon>Bacteria</taxon>
        <taxon>Pseudomonadati</taxon>
        <taxon>Pseudomonadota</taxon>
        <taxon>Alphaproteobacteria</taxon>
        <taxon>Acetobacterales</taxon>
        <taxon>Roseomonadaceae</taxon>
        <taxon>Belnapia</taxon>
    </lineage>
</organism>
<evidence type="ECO:0000256" key="1">
    <source>
        <dbReference type="SAM" id="Phobius"/>
    </source>
</evidence>
<keyword evidence="3" id="KW-1185">Reference proteome</keyword>
<feature type="transmembrane region" description="Helical" evidence="1">
    <location>
        <begin position="46"/>
        <end position="74"/>
    </location>
</feature>
<proteinExistence type="predicted"/>
<protein>
    <submittedName>
        <fullName evidence="2">AzlD domain-containing protein</fullName>
    </submittedName>
</protein>
<reference evidence="2 3" key="1">
    <citation type="submission" date="2021-01" db="EMBL/GenBank/DDBJ databases">
        <title>Belnapia mucosa sp. nov. and Belnapia arida sp. nov., isolated from the Tabernas Desert (Almeria, Spain).</title>
        <authorList>
            <person name="Molina-Menor E."/>
            <person name="Vidal-Verdu A."/>
            <person name="Calonge A."/>
            <person name="Satari L."/>
            <person name="Pereto Magraner J."/>
            <person name="Porcar Miralles M."/>
        </authorList>
    </citation>
    <scope>NUCLEOTIDE SEQUENCE [LARGE SCALE GENOMIC DNA]</scope>
    <source>
        <strain evidence="2 3">T6</strain>
    </source>
</reference>
<accession>A0ABS1V8U7</accession>
<evidence type="ECO:0000313" key="3">
    <source>
        <dbReference type="Proteomes" id="UP000606490"/>
    </source>
</evidence>
<keyword evidence="1" id="KW-0812">Transmembrane</keyword>
<keyword evidence="1" id="KW-0472">Membrane</keyword>
<comment type="caution">
    <text evidence="2">The sequence shown here is derived from an EMBL/GenBank/DDBJ whole genome shotgun (WGS) entry which is preliminary data.</text>
</comment>
<dbReference type="InterPro" id="IPR008407">
    <property type="entry name" value="Brnchd-chn_aa_trnsp_AzlD"/>
</dbReference>
<dbReference type="Proteomes" id="UP000606490">
    <property type="component" value="Unassembled WGS sequence"/>
</dbReference>
<name>A0ABS1V8U7_9PROT</name>
<gene>
    <name evidence="2" type="ORF">JMJ55_22360</name>
</gene>
<evidence type="ECO:0000313" key="2">
    <source>
        <dbReference type="EMBL" id="MBL6458084.1"/>
    </source>
</evidence>
<dbReference type="EMBL" id="JAEUXJ010000012">
    <property type="protein sequence ID" value="MBL6458084.1"/>
    <property type="molecule type" value="Genomic_DNA"/>
</dbReference>
<sequence length="102" mass="10691">MLRWDVLAAILGMALATFLCRAGGYAILRVTRPPPFVQAMLQHLPGAIFVAFLAPALAQEGWPACVAGAAALITQARIGRMALSILVGVAVLWLLRAALGTP</sequence>